<organism evidence="3 4">
    <name type="scientific">Leptolyngbya boryana NIES-2135</name>
    <dbReference type="NCBI Taxonomy" id="1973484"/>
    <lineage>
        <taxon>Bacteria</taxon>
        <taxon>Bacillati</taxon>
        <taxon>Cyanobacteriota</taxon>
        <taxon>Cyanophyceae</taxon>
        <taxon>Leptolyngbyales</taxon>
        <taxon>Leptolyngbyaceae</taxon>
        <taxon>Leptolyngbya group</taxon>
        <taxon>Leptolyngbya</taxon>
    </lineage>
</organism>
<keyword evidence="4" id="KW-1185">Reference proteome</keyword>
<feature type="compositionally biased region" description="Basic and acidic residues" evidence="1">
    <location>
        <begin position="11"/>
        <end position="21"/>
    </location>
</feature>
<evidence type="ECO:0000313" key="4">
    <source>
        <dbReference type="Proteomes" id="UP000217895"/>
    </source>
</evidence>
<accession>A0A1Z4JM31</accession>
<name>A0A1Z4JM31_LEPBY</name>
<dbReference type="EMBL" id="AP018203">
    <property type="protein sequence ID" value="BAY57756.1"/>
    <property type="molecule type" value="Genomic_DNA"/>
</dbReference>
<reference evidence="3 4" key="1">
    <citation type="submission" date="2017-06" db="EMBL/GenBank/DDBJ databases">
        <title>Genome sequencing of cyanobaciteial culture collection at National Institute for Environmental Studies (NIES).</title>
        <authorList>
            <person name="Hirose Y."/>
            <person name="Shimura Y."/>
            <person name="Fujisawa T."/>
            <person name="Nakamura Y."/>
            <person name="Kawachi M."/>
        </authorList>
    </citation>
    <scope>NUCLEOTIDE SEQUENCE [LARGE SCALE GENOMIC DNA]</scope>
    <source>
        <strain evidence="3 4">NIES-2135</strain>
    </source>
</reference>
<gene>
    <name evidence="3" type="ORF">NIES2135_46270</name>
</gene>
<evidence type="ECO:0000256" key="1">
    <source>
        <dbReference type="SAM" id="MobiDB-lite"/>
    </source>
</evidence>
<keyword evidence="2" id="KW-0472">Membrane</keyword>
<sequence length="195" mass="21553">MKRRPRGNSYNDDRYDDRYDEYLPPNRGTPPVNKTPSWFNATAIAVIAGIFILGIGVGIAFSAATPTNPTSVVTNLQIDQQAPNPELCIQNGASAISVNTRLYVTLNPFKVFVAQAAMEPACILRRANWTVLEQRKLLTSDQTRECRQKMNTFGYVGNLDNKDKVSIDCVYQSDNAKNLFLGGASTPTIGNDDQF</sequence>
<evidence type="ECO:0008006" key="5">
    <source>
        <dbReference type="Google" id="ProtNLM"/>
    </source>
</evidence>
<keyword evidence="2" id="KW-1133">Transmembrane helix</keyword>
<dbReference type="Proteomes" id="UP000217895">
    <property type="component" value="Chromosome"/>
</dbReference>
<dbReference type="Pfam" id="PF11371">
    <property type="entry name" value="DUF3172"/>
    <property type="match status" value="1"/>
</dbReference>
<dbReference type="InterPro" id="IPR021511">
    <property type="entry name" value="DUF3172"/>
</dbReference>
<feature type="region of interest" description="Disordered" evidence="1">
    <location>
        <begin position="1"/>
        <end position="31"/>
    </location>
</feature>
<feature type="transmembrane region" description="Helical" evidence="2">
    <location>
        <begin position="37"/>
        <end position="61"/>
    </location>
</feature>
<evidence type="ECO:0000313" key="3">
    <source>
        <dbReference type="EMBL" id="BAY57756.1"/>
    </source>
</evidence>
<dbReference type="AlphaFoldDB" id="A0A1Z4JM31"/>
<protein>
    <recommendedName>
        <fullName evidence="5">DUF3172 domain-containing protein</fullName>
    </recommendedName>
</protein>
<keyword evidence="2" id="KW-0812">Transmembrane</keyword>
<proteinExistence type="predicted"/>
<evidence type="ECO:0000256" key="2">
    <source>
        <dbReference type="SAM" id="Phobius"/>
    </source>
</evidence>